<dbReference type="OrthoDB" id="5954868at2759"/>
<dbReference type="Proteomes" id="UP000789405">
    <property type="component" value="Unassembled WGS sequence"/>
</dbReference>
<evidence type="ECO:0000313" key="2">
    <source>
        <dbReference type="Proteomes" id="UP000789405"/>
    </source>
</evidence>
<organism evidence="1 2">
    <name type="scientific">Dentiscutata erythropus</name>
    <dbReference type="NCBI Taxonomy" id="1348616"/>
    <lineage>
        <taxon>Eukaryota</taxon>
        <taxon>Fungi</taxon>
        <taxon>Fungi incertae sedis</taxon>
        <taxon>Mucoromycota</taxon>
        <taxon>Glomeromycotina</taxon>
        <taxon>Glomeromycetes</taxon>
        <taxon>Diversisporales</taxon>
        <taxon>Gigasporaceae</taxon>
        <taxon>Dentiscutata</taxon>
    </lineage>
</organism>
<dbReference type="PANTHER" id="PTHR31389">
    <property type="entry name" value="LD39211P"/>
    <property type="match status" value="1"/>
</dbReference>
<comment type="caution">
    <text evidence="1">The sequence shown here is derived from an EMBL/GenBank/DDBJ whole genome shotgun (WGS) entry which is preliminary data.</text>
</comment>
<dbReference type="InterPro" id="IPR012444">
    <property type="entry name" value="DUF1647"/>
</dbReference>
<dbReference type="PANTHER" id="PTHR31389:SF4">
    <property type="entry name" value="LD39211P"/>
    <property type="match status" value="1"/>
</dbReference>
<accession>A0A9N9IFZ0</accession>
<evidence type="ECO:0000313" key="1">
    <source>
        <dbReference type="EMBL" id="CAG8732597.1"/>
    </source>
</evidence>
<sequence length="325" mass="38237">MIKLNGKQILFLYIVTFFLLFAFQQKFWQQSELEGYDRNITIFEVISPPNPKDFSSSDGYTFTIVTAASSNHWCQLTNWINHMNNLQLFLPKYINPRIIIYNLGLNKQHRIKLEAIKFYKKFTELRDFDFSKYPKFWDLQKNKTSRGEYGWKVGIIKEISMEFPGFLIWTDSGTLFSQKIFENLPEILKLYNGFISPESDGTMDKWTHPGVYKYFNEDGSKYINVSNCNAAALFFDTKKTQYLIDELYKCALEKECIAPWGSSIKNHRQDQAILTYLITNDHRKCKINEANLGVKTHGIDHLCKDERKIANHVEKSKDKKKEYDL</sequence>
<protein>
    <submittedName>
        <fullName evidence="1">1799_t:CDS:1</fullName>
    </submittedName>
</protein>
<dbReference type="Pfam" id="PF07801">
    <property type="entry name" value="DUF1647"/>
    <property type="match status" value="1"/>
</dbReference>
<keyword evidence="2" id="KW-1185">Reference proteome</keyword>
<dbReference type="EMBL" id="CAJVPY010012199">
    <property type="protein sequence ID" value="CAG8732597.1"/>
    <property type="molecule type" value="Genomic_DNA"/>
</dbReference>
<name>A0A9N9IFZ0_9GLOM</name>
<reference evidence="1" key="1">
    <citation type="submission" date="2021-06" db="EMBL/GenBank/DDBJ databases">
        <authorList>
            <person name="Kallberg Y."/>
            <person name="Tangrot J."/>
            <person name="Rosling A."/>
        </authorList>
    </citation>
    <scope>NUCLEOTIDE SEQUENCE</scope>
    <source>
        <strain evidence="1">MA453B</strain>
    </source>
</reference>
<gene>
    <name evidence="1" type="ORF">DERYTH_LOCUS15257</name>
</gene>
<dbReference type="AlphaFoldDB" id="A0A9N9IFZ0"/>
<proteinExistence type="predicted"/>